<dbReference type="PROSITE" id="PS50928">
    <property type="entry name" value="ABC_TM1"/>
    <property type="match status" value="1"/>
</dbReference>
<dbReference type="GO" id="GO:0005886">
    <property type="term" value="C:plasma membrane"/>
    <property type="evidence" value="ECO:0007669"/>
    <property type="project" value="UniProtKB-SubCell"/>
</dbReference>
<feature type="transmembrane region" description="Helical" evidence="8">
    <location>
        <begin position="20"/>
        <end position="42"/>
    </location>
</feature>
<dbReference type="InterPro" id="IPR035906">
    <property type="entry name" value="MetI-like_sf"/>
</dbReference>
<dbReference type="PANTHER" id="PTHR43386:SF1">
    <property type="entry name" value="D,D-DIPEPTIDE TRANSPORT SYSTEM PERMEASE PROTEIN DDPC-RELATED"/>
    <property type="match status" value="1"/>
</dbReference>
<keyword evidence="11" id="KW-1185">Reference proteome</keyword>
<reference evidence="10 11" key="1">
    <citation type="submission" date="2020-04" db="EMBL/GenBank/DDBJ databases">
        <title>Genomic insights into acetone-butanol-ethanol (ABE) fermentation by sequencing solventogenic clostridia strains.</title>
        <authorList>
            <person name="Brown S."/>
        </authorList>
    </citation>
    <scope>NUCLEOTIDE SEQUENCE [LARGE SCALE GENOMIC DNA]</scope>
    <source>
        <strain evidence="10 11">DJ011</strain>
    </source>
</reference>
<evidence type="ECO:0000256" key="2">
    <source>
        <dbReference type="ARBA" id="ARBA00022448"/>
    </source>
</evidence>
<evidence type="ECO:0000313" key="11">
    <source>
        <dbReference type="Proteomes" id="UP000563151"/>
    </source>
</evidence>
<gene>
    <name evidence="10" type="ORF">HGG79_12225</name>
</gene>
<evidence type="ECO:0000313" key="10">
    <source>
        <dbReference type="EMBL" id="MBC2398533.1"/>
    </source>
</evidence>
<feature type="transmembrane region" description="Helical" evidence="8">
    <location>
        <begin position="83"/>
        <end position="109"/>
    </location>
</feature>
<sequence length="284" mass="31708">MIHKRNYIYTVFKSLFNNKVAFISFIIIVIFFLIGIFAPYLAPNDPQKVVLSQKLNGPSKEFLLGTDHLGRCILSRIIYGTRISLFSVCFIIFMILLISVPIAMISGYFGGKIDNFIMRVVDVFLAFPSVLLCIVIAGFWGQSLINIIIVLSSVWWAKYARVIRGMVLSIKQKDFIMAAKSCGTSSIKIILRHILPNIVPTIIILATIDMGNIILSISGLSFLGLGAQPPIPEWGTMLSEGKNYIQIAPRIMICPGLTIMVVIMAFNLLGDALRDIMDPKYIKR</sequence>
<proteinExistence type="inferred from homology"/>
<evidence type="ECO:0000256" key="7">
    <source>
        <dbReference type="ARBA" id="ARBA00024202"/>
    </source>
</evidence>
<evidence type="ECO:0000256" key="8">
    <source>
        <dbReference type="RuleBase" id="RU363032"/>
    </source>
</evidence>
<dbReference type="RefSeq" id="WP_035145708.1">
    <property type="nucleotide sequence ID" value="NZ_JAAZWO010000015.1"/>
</dbReference>
<feature type="domain" description="ABC transmembrane type-1" evidence="9">
    <location>
        <begin position="81"/>
        <end position="270"/>
    </location>
</feature>
<dbReference type="InterPro" id="IPR050366">
    <property type="entry name" value="BP-dependent_transpt_permease"/>
</dbReference>
<feature type="transmembrane region" description="Helical" evidence="8">
    <location>
        <begin position="247"/>
        <end position="270"/>
    </location>
</feature>
<keyword evidence="2 8" id="KW-0813">Transport</keyword>
<feature type="transmembrane region" description="Helical" evidence="8">
    <location>
        <begin position="144"/>
        <end position="163"/>
    </location>
</feature>
<dbReference type="Proteomes" id="UP000563151">
    <property type="component" value="Unassembled WGS sequence"/>
</dbReference>
<dbReference type="AlphaFoldDB" id="A0A923E8Q9"/>
<dbReference type="Pfam" id="PF00528">
    <property type="entry name" value="BPD_transp_1"/>
    <property type="match status" value="1"/>
</dbReference>
<dbReference type="InterPro" id="IPR000515">
    <property type="entry name" value="MetI-like"/>
</dbReference>
<dbReference type="GO" id="GO:0055085">
    <property type="term" value="P:transmembrane transport"/>
    <property type="evidence" value="ECO:0007669"/>
    <property type="project" value="InterPro"/>
</dbReference>
<evidence type="ECO:0000256" key="4">
    <source>
        <dbReference type="ARBA" id="ARBA00022692"/>
    </source>
</evidence>
<dbReference type="Pfam" id="PF12911">
    <property type="entry name" value="OppC_N"/>
    <property type="match status" value="1"/>
</dbReference>
<comment type="similarity">
    <text evidence="7">Belongs to the binding-protein-dependent transport system permease family. OppBC subfamily.</text>
</comment>
<evidence type="ECO:0000256" key="6">
    <source>
        <dbReference type="ARBA" id="ARBA00023136"/>
    </source>
</evidence>
<dbReference type="CDD" id="cd06261">
    <property type="entry name" value="TM_PBP2"/>
    <property type="match status" value="1"/>
</dbReference>
<name>A0A923E8Q9_CLOTT</name>
<keyword evidence="5 8" id="KW-1133">Transmembrane helix</keyword>
<feature type="transmembrane region" description="Helical" evidence="8">
    <location>
        <begin position="198"/>
        <end position="227"/>
    </location>
</feature>
<dbReference type="Gene3D" id="1.10.3720.10">
    <property type="entry name" value="MetI-like"/>
    <property type="match status" value="1"/>
</dbReference>
<dbReference type="InterPro" id="IPR025966">
    <property type="entry name" value="OppC_N"/>
</dbReference>
<evidence type="ECO:0000256" key="1">
    <source>
        <dbReference type="ARBA" id="ARBA00004651"/>
    </source>
</evidence>
<dbReference type="EMBL" id="JAAZWO010000015">
    <property type="protein sequence ID" value="MBC2398533.1"/>
    <property type="molecule type" value="Genomic_DNA"/>
</dbReference>
<keyword evidence="3" id="KW-1003">Cell membrane</keyword>
<dbReference type="PANTHER" id="PTHR43386">
    <property type="entry name" value="OLIGOPEPTIDE TRANSPORT SYSTEM PERMEASE PROTEIN APPC"/>
    <property type="match status" value="1"/>
</dbReference>
<evidence type="ECO:0000256" key="5">
    <source>
        <dbReference type="ARBA" id="ARBA00022989"/>
    </source>
</evidence>
<evidence type="ECO:0000259" key="9">
    <source>
        <dbReference type="PROSITE" id="PS50928"/>
    </source>
</evidence>
<dbReference type="SUPFAM" id="SSF161098">
    <property type="entry name" value="MetI-like"/>
    <property type="match status" value="1"/>
</dbReference>
<feature type="transmembrane region" description="Helical" evidence="8">
    <location>
        <begin position="116"/>
        <end position="138"/>
    </location>
</feature>
<keyword evidence="6 8" id="KW-0472">Membrane</keyword>
<protein>
    <submittedName>
        <fullName evidence="10">ABC transporter permease subunit</fullName>
    </submittedName>
</protein>
<comment type="subcellular location">
    <subcellularLocation>
        <location evidence="1 8">Cell membrane</location>
        <topology evidence="1 8">Multi-pass membrane protein</topology>
    </subcellularLocation>
</comment>
<organism evidence="10 11">
    <name type="scientific">Clostridium tetanomorphum</name>
    <dbReference type="NCBI Taxonomy" id="1553"/>
    <lineage>
        <taxon>Bacteria</taxon>
        <taxon>Bacillati</taxon>
        <taxon>Bacillota</taxon>
        <taxon>Clostridia</taxon>
        <taxon>Eubacteriales</taxon>
        <taxon>Clostridiaceae</taxon>
        <taxon>Clostridium</taxon>
    </lineage>
</organism>
<accession>A0A923E8Q9</accession>
<dbReference type="InterPro" id="IPR053385">
    <property type="entry name" value="ABC_transport_permease"/>
</dbReference>
<dbReference type="NCBIfam" id="NF045474">
    <property type="entry name" value="Opp2C"/>
    <property type="match status" value="1"/>
</dbReference>
<comment type="caution">
    <text evidence="10">The sequence shown here is derived from an EMBL/GenBank/DDBJ whole genome shotgun (WGS) entry which is preliminary data.</text>
</comment>
<evidence type="ECO:0000256" key="3">
    <source>
        <dbReference type="ARBA" id="ARBA00022475"/>
    </source>
</evidence>
<keyword evidence="4 8" id="KW-0812">Transmembrane</keyword>